<keyword evidence="2" id="KW-1185">Reference proteome</keyword>
<proteinExistence type="predicted"/>
<comment type="caution">
    <text evidence="1">The sequence shown here is derived from an EMBL/GenBank/DDBJ whole genome shotgun (WGS) entry which is preliminary data.</text>
</comment>
<name>A0A9D3SQF8_9TELE</name>
<protein>
    <submittedName>
        <fullName evidence="1">Uncharacterized protein</fullName>
    </submittedName>
</protein>
<organism evidence="1 2">
    <name type="scientific">Hemibagrus wyckioides</name>
    <dbReference type="NCBI Taxonomy" id="337641"/>
    <lineage>
        <taxon>Eukaryota</taxon>
        <taxon>Metazoa</taxon>
        <taxon>Chordata</taxon>
        <taxon>Craniata</taxon>
        <taxon>Vertebrata</taxon>
        <taxon>Euteleostomi</taxon>
        <taxon>Actinopterygii</taxon>
        <taxon>Neopterygii</taxon>
        <taxon>Teleostei</taxon>
        <taxon>Ostariophysi</taxon>
        <taxon>Siluriformes</taxon>
        <taxon>Bagridae</taxon>
        <taxon>Hemibagrus</taxon>
    </lineage>
</organism>
<accession>A0A9D3SQF8</accession>
<evidence type="ECO:0000313" key="1">
    <source>
        <dbReference type="EMBL" id="KAG7332752.1"/>
    </source>
</evidence>
<gene>
    <name evidence="1" type="ORF">KOW79_004586</name>
</gene>
<reference evidence="1 2" key="1">
    <citation type="submission" date="2021-06" db="EMBL/GenBank/DDBJ databases">
        <title>Chromosome-level genome assembly of the red-tail catfish (Hemibagrus wyckioides).</title>
        <authorList>
            <person name="Shao F."/>
        </authorList>
    </citation>
    <scope>NUCLEOTIDE SEQUENCE [LARGE SCALE GENOMIC DNA]</scope>
    <source>
        <strain evidence="1">EC202008001</strain>
        <tissue evidence="1">Blood</tissue>
    </source>
</reference>
<dbReference type="Proteomes" id="UP000824219">
    <property type="component" value="Linkage Group LG05"/>
</dbReference>
<evidence type="ECO:0000313" key="2">
    <source>
        <dbReference type="Proteomes" id="UP000824219"/>
    </source>
</evidence>
<sequence>MRRLIFQDRTKASNPSDMSADILLPSLSSSEHGLARSTELGPATHCELRGVVGAWSLDGDTGINGVIFVPAPLDYTPWTPL</sequence>
<dbReference type="EMBL" id="JAHKSW010000005">
    <property type="protein sequence ID" value="KAG7332752.1"/>
    <property type="molecule type" value="Genomic_DNA"/>
</dbReference>
<dbReference type="AlphaFoldDB" id="A0A9D3SQF8"/>